<dbReference type="PROSITE" id="PS50294">
    <property type="entry name" value="WD_REPEATS_REGION"/>
    <property type="match status" value="5"/>
</dbReference>
<dbReference type="SUPFAM" id="SSF50978">
    <property type="entry name" value="WD40 repeat-like"/>
    <property type="match status" value="2"/>
</dbReference>
<dbReference type="EMBL" id="CP106735">
    <property type="protein sequence ID" value="UXX81272.1"/>
    <property type="molecule type" value="Genomic_DNA"/>
</dbReference>
<feature type="repeat" description="WD" evidence="3">
    <location>
        <begin position="32"/>
        <end position="73"/>
    </location>
</feature>
<reference evidence="6" key="1">
    <citation type="submission" date="2022-10" db="EMBL/GenBank/DDBJ databases">
        <title>Comparative genomics and taxonomic characterization of three novel marine species of genus Reichenbachiella exhibiting antioxidant and polysaccharide degradation activities.</title>
        <authorList>
            <person name="Muhammad N."/>
            <person name="Lee Y.-J."/>
            <person name="Ko J."/>
            <person name="Kim S.-G."/>
        </authorList>
    </citation>
    <scope>NUCLEOTIDE SEQUENCE</scope>
    <source>
        <strain evidence="6">Wsw4-B4</strain>
    </source>
</reference>
<protein>
    <submittedName>
        <fullName evidence="6">Caspase family protein</fullName>
    </submittedName>
</protein>
<keyword evidence="7" id="KW-1185">Reference proteome</keyword>
<dbReference type="SMART" id="SM00320">
    <property type="entry name" value="WD40"/>
    <property type="match status" value="8"/>
</dbReference>
<dbReference type="PROSITE" id="PS00018">
    <property type="entry name" value="EF_HAND_1"/>
    <property type="match status" value="1"/>
</dbReference>
<dbReference type="InterPro" id="IPR001680">
    <property type="entry name" value="WD40_rpt"/>
</dbReference>
<dbReference type="Gene3D" id="3.40.50.1460">
    <property type="match status" value="1"/>
</dbReference>
<evidence type="ECO:0000256" key="3">
    <source>
        <dbReference type="PROSITE-ProRule" id="PRU00221"/>
    </source>
</evidence>
<feature type="repeat" description="WD" evidence="3">
    <location>
        <begin position="212"/>
        <end position="244"/>
    </location>
</feature>
<dbReference type="InterPro" id="IPR019775">
    <property type="entry name" value="WD40_repeat_CS"/>
</dbReference>
<dbReference type="Pfam" id="PF00400">
    <property type="entry name" value="WD40"/>
    <property type="match status" value="5"/>
</dbReference>
<dbReference type="RefSeq" id="WP_263052996.1">
    <property type="nucleotide sequence ID" value="NZ_CP106735.1"/>
</dbReference>
<evidence type="ECO:0000256" key="2">
    <source>
        <dbReference type="ARBA" id="ARBA00022737"/>
    </source>
</evidence>
<dbReference type="CDD" id="cd00200">
    <property type="entry name" value="WD40"/>
    <property type="match status" value="1"/>
</dbReference>
<dbReference type="Pfam" id="PF00656">
    <property type="entry name" value="Peptidase_C14"/>
    <property type="match status" value="1"/>
</dbReference>
<evidence type="ECO:0000256" key="1">
    <source>
        <dbReference type="ARBA" id="ARBA00022574"/>
    </source>
</evidence>
<feature type="signal peptide" evidence="4">
    <location>
        <begin position="1"/>
        <end position="20"/>
    </location>
</feature>
<accession>A0ABY6D538</accession>
<dbReference type="PANTHER" id="PTHR19879:SF9">
    <property type="entry name" value="TRANSCRIPTION INITIATION FACTOR TFIID SUBUNIT 5"/>
    <property type="match status" value="1"/>
</dbReference>
<evidence type="ECO:0000259" key="5">
    <source>
        <dbReference type="Pfam" id="PF00656"/>
    </source>
</evidence>
<dbReference type="InterPro" id="IPR036322">
    <property type="entry name" value="WD40_repeat_dom_sf"/>
</dbReference>
<sequence length="1028" mass="113712">MKIPLIYLVLASLVFTSALAQDGTDMPMVLKPKGHKGLIRDLDLSPDGKQIVTAGQDKTIRVWDVDTYEQRGEFMGYIGSEKFGAVLTTQISPDGRYLAASGVFGDRDHRQSVADIRLYDYHTQKIVHVFTGHHMASNTLQWSSDSRYLISACNDHTIGVWDVQQLQPKAMLKGHGDAVWAADIYENKIVSASEDNLVMLWDIPSGQTLATSYDHVGAVTRVAFHPSGQYILSGANDNQINVYDADLSFLDALYLDKPVSAMAFDAKGELALFGFGDGSIRVYHFSAGELEEQTYYKPHQGAYVAGLAITPDQRIFSAGGADSNIAVYQLTAHGADSLTNLSGSTQKVWGAGLNGELLAFSTGTKPWGHITGLRDVDFSHGFQMVSREYRAMDESKNNVYKATLGGSFTERTAYFKGKKYDYKVPITTLGGLHAYKNGATVTVEYTPDPSLTNQLNTKGKYQNFQFGEVPVTLSTGGEKYTIAFTPDSLLMVGGTGGYLRAFNLDGQEVTRFDGHEDVVFTVNMSTDDRWVISGSHDQSIRLWDARQVGSQAVLRPTATCFFSQDGEWIVALEESYYMSSTAGGKYIGFHQNQGYRKEAKFYPFENFDLKYNRPDLVLAKLEMGTPELHDLLYKAYQKRLKKMKIDEQALSGQVHMPEVVINTASQTVDSKVYQLALKATDSEGLDRIHVYVNDIPIFGSLGISIKNEKDNKQIEKKIPVELSAGKNKIQVAVMNNGGVESLKETVHVYYDGSKVKPDLHVVAIGVSNYLDSNYNLTYASKDATDVTNLFFGHHERYAKIHIHKFTDALAKRELILAVKDKLMQTKIEDEVIIFAAGHGLLDSQLDYYFATQDIDFNNPAGRGLKYESLEGLLDGIPARNKLMLIDACHSGEVDKDDVRLVDSGVAGLNSGSVSARGFTKKPQPVGMDNIFELMQTLFADLRRGTGAMVISSSSGVEFSLESDTWKNGVFTYAILEGLKSGKADKSQDGAVQTSELKEYVAKRVSELTNGQQHPTSRRENLEFDFVVW</sequence>
<dbReference type="PROSITE" id="PS50082">
    <property type="entry name" value="WD_REPEATS_2"/>
    <property type="match status" value="5"/>
</dbReference>
<feature type="repeat" description="WD" evidence="3">
    <location>
        <begin position="172"/>
        <end position="211"/>
    </location>
</feature>
<feature type="domain" description="Peptidase C14 caspase" evidence="5">
    <location>
        <begin position="762"/>
        <end position="1025"/>
    </location>
</feature>
<feature type="chain" id="PRO_5046015146" evidence="4">
    <location>
        <begin position="21"/>
        <end position="1028"/>
    </location>
</feature>
<keyword evidence="1 3" id="KW-0853">WD repeat</keyword>
<keyword evidence="4" id="KW-0732">Signal</keyword>
<feature type="repeat" description="WD" evidence="3">
    <location>
        <begin position="512"/>
        <end position="544"/>
    </location>
</feature>
<feature type="repeat" description="WD" evidence="3">
    <location>
        <begin position="130"/>
        <end position="171"/>
    </location>
</feature>
<dbReference type="Gene3D" id="2.130.10.10">
    <property type="entry name" value="YVTN repeat-like/Quinoprotein amine dehydrogenase"/>
    <property type="match status" value="4"/>
</dbReference>
<dbReference type="PANTHER" id="PTHR19879">
    <property type="entry name" value="TRANSCRIPTION INITIATION FACTOR TFIID"/>
    <property type="match status" value="1"/>
</dbReference>
<dbReference type="InterPro" id="IPR018247">
    <property type="entry name" value="EF_Hand_1_Ca_BS"/>
</dbReference>
<evidence type="ECO:0000313" key="6">
    <source>
        <dbReference type="EMBL" id="UXX81272.1"/>
    </source>
</evidence>
<dbReference type="SUPFAM" id="SSF52129">
    <property type="entry name" value="Caspase-like"/>
    <property type="match status" value="1"/>
</dbReference>
<proteinExistence type="predicted"/>
<dbReference type="PROSITE" id="PS00678">
    <property type="entry name" value="WD_REPEATS_1"/>
    <property type="match status" value="3"/>
</dbReference>
<dbReference type="PRINTS" id="PR00320">
    <property type="entry name" value="GPROTEINBRPT"/>
</dbReference>
<dbReference type="InterPro" id="IPR029030">
    <property type="entry name" value="Caspase-like_dom_sf"/>
</dbReference>
<dbReference type="InterPro" id="IPR020472">
    <property type="entry name" value="WD40_PAC1"/>
</dbReference>
<evidence type="ECO:0000313" key="7">
    <source>
        <dbReference type="Proteomes" id="UP001062165"/>
    </source>
</evidence>
<dbReference type="InterPro" id="IPR011600">
    <property type="entry name" value="Pept_C14_caspase"/>
</dbReference>
<name>A0ABY6D538_9BACT</name>
<dbReference type="Proteomes" id="UP001062165">
    <property type="component" value="Chromosome"/>
</dbReference>
<keyword evidence="2" id="KW-0677">Repeat</keyword>
<organism evidence="6 7">
    <name type="scientific">Reichenbachiella carrageenanivorans</name>
    <dbReference type="NCBI Taxonomy" id="2979869"/>
    <lineage>
        <taxon>Bacteria</taxon>
        <taxon>Pseudomonadati</taxon>
        <taxon>Bacteroidota</taxon>
        <taxon>Cytophagia</taxon>
        <taxon>Cytophagales</taxon>
        <taxon>Reichenbachiellaceae</taxon>
        <taxon>Reichenbachiella</taxon>
    </lineage>
</organism>
<gene>
    <name evidence="6" type="ORF">N7E81_09210</name>
</gene>
<dbReference type="InterPro" id="IPR015943">
    <property type="entry name" value="WD40/YVTN_repeat-like_dom_sf"/>
</dbReference>
<evidence type="ECO:0000256" key="4">
    <source>
        <dbReference type="SAM" id="SignalP"/>
    </source>
</evidence>